<protein>
    <recommendedName>
        <fullName evidence="4">E2F-associated phosphoprotein</fullName>
    </recommendedName>
</protein>
<name>W7AN52_9APIC</name>
<evidence type="ECO:0008006" key="4">
    <source>
        <dbReference type="Google" id="ProtNLM"/>
    </source>
</evidence>
<dbReference type="PANTHER" id="PTHR15967">
    <property type="entry name" value="E2F-ASSOCIATED PHOSPHOPROTEIN"/>
    <property type="match status" value="1"/>
</dbReference>
<dbReference type="RefSeq" id="XP_008816542.1">
    <property type="nucleotide sequence ID" value="XM_008818320.1"/>
</dbReference>
<dbReference type="EMBL" id="KI965469">
    <property type="protein sequence ID" value="EUD66736.1"/>
    <property type="molecule type" value="Genomic_DNA"/>
</dbReference>
<sequence length="287" mass="32893">MNSKRVNNVISLLINEIKTNEQPESAKELAKEKGINLANSFLNISHSGENLPCERPKRNCRAENGQTGKTDHSVNSQEEKKTTPEKGNLDEDKLDGQNLNEHNIDDDVIGEKEKAALEFYDERIDIFEEEYVNKKYRFCTRNCDSSLCCCGCFIPVCYQSQRHEIYVNQYRSLYAVNVRIDDKRVIHEHEINAAENRGDGKRGDPKRRSVIRSQQHGDPNIPPQAGKAENQTELPHPECAETPEGEKNGEDEKSQIYHAVFCENCNNHVAYLEIKKNVFHFFDVLPD</sequence>
<dbReference type="Pfam" id="PF10238">
    <property type="entry name" value="Eapp_C"/>
    <property type="match status" value="1"/>
</dbReference>
<dbReference type="GeneID" id="20037995"/>
<dbReference type="PANTHER" id="PTHR15967:SF0">
    <property type="entry name" value="E2F-ASSOCIATED PHOSPHOPROTEIN"/>
    <property type="match status" value="1"/>
</dbReference>
<evidence type="ECO:0000313" key="2">
    <source>
        <dbReference type="EMBL" id="EUD66736.1"/>
    </source>
</evidence>
<evidence type="ECO:0000256" key="1">
    <source>
        <dbReference type="SAM" id="MobiDB-lite"/>
    </source>
</evidence>
<gene>
    <name evidence="2" type="ORF">C922_02721</name>
</gene>
<dbReference type="OrthoDB" id="122464at2759"/>
<feature type="region of interest" description="Disordered" evidence="1">
    <location>
        <begin position="55"/>
        <end position="107"/>
    </location>
</feature>
<dbReference type="GO" id="GO:0005634">
    <property type="term" value="C:nucleus"/>
    <property type="evidence" value="ECO:0007669"/>
    <property type="project" value="TreeGrafter"/>
</dbReference>
<accession>W7AN52</accession>
<feature type="compositionally biased region" description="Basic and acidic residues" evidence="1">
    <location>
        <begin position="191"/>
        <end position="207"/>
    </location>
</feature>
<feature type="compositionally biased region" description="Basic and acidic residues" evidence="1">
    <location>
        <begin position="235"/>
        <end position="251"/>
    </location>
</feature>
<dbReference type="Proteomes" id="UP000030640">
    <property type="component" value="Unassembled WGS sequence"/>
</dbReference>
<keyword evidence="3" id="KW-1185">Reference proteome</keyword>
<feature type="region of interest" description="Disordered" evidence="1">
    <location>
        <begin position="191"/>
        <end position="251"/>
    </location>
</feature>
<dbReference type="AlphaFoldDB" id="W7AN52"/>
<reference evidence="2 3" key="1">
    <citation type="submission" date="2013-02" db="EMBL/GenBank/DDBJ databases">
        <title>The Genome Sequence of Plasmodium inui San Antonio 1.</title>
        <authorList>
            <consortium name="The Broad Institute Genome Sequencing Platform"/>
            <consortium name="The Broad Institute Genome Sequencing Center for Infectious Disease"/>
            <person name="Neafsey D."/>
            <person name="Cheeseman I."/>
            <person name="Volkman S."/>
            <person name="Adams J."/>
            <person name="Walker B."/>
            <person name="Young S.K."/>
            <person name="Zeng Q."/>
            <person name="Gargeya S."/>
            <person name="Fitzgerald M."/>
            <person name="Haas B."/>
            <person name="Abouelleil A."/>
            <person name="Alvarado L."/>
            <person name="Arachchi H.M."/>
            <person name="Berlin A.M."/>
            <person name="Chapman S.B."/>
            <person name="Dewar J."/>
            <person name="Goldberg J."/>
            <person name="Griggs A."/>
            <person name="Gujja S."/>
            <person name="Hansen M."/>
            <person name="Howarth C."/>
            <person name="Imamovic A."/>
            <person name="Larimer J."/>
            <person name="McCowan C."/>
            <person name="Murphy C."/>
            <person name="Neiman D."/>
            <person name="Pearson M."/>
            <person name="Priest M."/>
            <person name="Roberts A."/>
            <person name="Saif S."/>
            <person name="Shea T."/>
            <person name="Sisk P."/>
            <person name="Sykes S."/>
            <person name="Wortman J."/>
            <person name="Nusbaum C."/>
            <person name="Birren B."/>
        </authorList>
    </citation>
    <scope>NUCLEOTIDE SEQUENCE [LARGE SCALE GENOMIC DNA]</scope>
    <source>
        <strain evidence="2 3">San Antonio 1</strain>
    </source>
</reference>
<evidence type="ECO:0000313" key="3">
    <source>
        <dbReference type="Proteomes" id="UP000030640"/>
    </source>
</evidence>
<organism evidence="2 3">
    <name type="scientific">Plasmodium inui San Antonio 1</name>
    <dbReference type="NCBI Taxonomy" id="1237626"/>
    <lineage>
        <taxon>Eukaryota</taxon>
        <taxon>Sar</taxon>
        <taxon>Alveolata</taxon>
        <taxon>Apicomplexa</taxon>
        <taxon>Aconoidasida</taxon>
        <taxon>Haemosporida</taxon>
        <taxon>Plasmodiidae</taxon>
        <taxon>Plasmodium</taxon>
        <taxon>Plasmodium (Plasmodium)</taxon>
    </lineage>
</organism>
<proteinExistence type="predicted"/>
<feature type="compositionally biased region" description="Basic and acidic residues" evidence="1">
    <location>
        <begin position="69"/>
        <end position="95"/>
    </location>
</feature>
<dbReference type="VEuPathDB" id="PlasmoDB:C922_02721"/>
<dbReference type="InterPro" id="IPR019370">
    <property type="entry name" value="E2F-assoc_phosphoprotein"/>
</dbReference>